<accession>A0A0L0BXI6</accession>
<dbReference type="EMBL" id="JRES01001184">
    <property type="protein sequence ID" value="KNC24706.1"/>
    <property type="molecule type" value="Genomic_DNA"/>
</dbReference>
<feature type="compositionally biased region" description="Polar residues" evidence="1">
    <location>
        <begin position="203"/>
        <end position="236"/>
    </location>
</feature>
<sequence length="236" mass="25999">MSSIDKIADENDEHKCVPSAYVAANTLESFTDVSNASYRLHTSHNSTISNESDLSLLSLSLDKELEANFNGIDIDELPAFEIRLISPIGRTPSPIDCEEMGTPTRTIPSPQERLTPSSCRNNPDFVALHDINAQISPPSDLGDEDGSSLSRTSSLETIFEGVFLNTPPRQRLNLQNNRHSRSRTNLLEKVALNRFNAGKENMSPLSKSETPPSRRTSLSFSCETETCSSDMNHSLS</sequence>
<evidence type="ECO:0000313" key="2">
    <source>
        <dbReference type="EMBL" id="KNC24706.1"/>
    </source>
</evidence>
<gene>
    <name evidence="2" type="ORF">FF38_10980</name>
</gene>
<protein>
    <submittedName>
        <fullName evidence="2">Uncharacterized protein</fullName>
    </submittedName>
</protein>
<evidence type="ECO:0000313" key="3">
    <source>
        <dbReference type="Proteomes" id="UP000037069"/>
    </source>
</evidence>
<proteinExistence type="predicted"/>
<dbReference type="Proteomes" id="UP000037069">
    <property type="component" value="Unassembled WGS sequence"/>
</dbReference>
<feature type="region of interest" description="Disordered" evidence="1">
    <location>
        <begin position="195"/>
        <end position="236"/>
    </location>
</feature>
<organism evidence="2 3">
    <name type="scientific">Lucilia cuprina</name>
    <name type="common">Green bottle fly</name>
    <name type="synonym">Australian sheep blowfly</name>
    <dbReference type="NCBI Taxonomy" id="7375"/>
    <lineage>
        <taxon>Eukaryota</taxon>
        <taxon>Metazoa</taxon>
        <taxon>Ecdysozoa</taxon>
        <taxon>Arthropoda</taxon>
        <taxon>Hexapoda</taxon>
        <taxon>Insecta</taxon>
        <taxon>Pterygota</taxon>
        <taxon>Neoptera</taxon>
        <taxon>Endopterygota</taxon>
        <taxon>Diptera</taxon>
        <taxon>Brachycera</taxon>
        <taxon>Muscomorpha</taxon>
        <taxon>Oestroidea</taxon>
        <taxon>Calliphoridae</taxon>
        <taxon>Luciliinae</taxon>
        <taxon>Lucilia</taxon>
    </lineage>
</organism>
<dbReference type="STRING" id="7375.A0A0L0BXI6"/>
<dbReference type="OMA" id="NDEHKCV"/>
<dbReference type="OrthoDB" id="8010101at2759"/>
<keyword evidence="3" id="KW-1185">Reference proteome</keyword>
<name>A0A0L0BXI6_LUCCU</name>
<dbReference type="AlphaFoldDB" id="A0A0L0BXI6"/>
<comment type="caution">
    <text evidence="2">The sequence shown here is derived from an EMBL/GenBank/DDBJ whole genome shotgun (WGS) entry which is preliminary data.</text>
</comment>
<evidence type="ECO:0000256" key="1">
    <source>
        <dbReference type="SAM" id="MobiDB-lite"/>
    </source>
</evidence>
<reference evidence="2 3" key="1">
    <citation type="journal article" date="2015" name="Nat. Commun.">
        <title>Lucilia cuprina genome unlocks parasitic fly biology to underpin future interventions.</title>
        <authorList>
            <person name="Anstead C.A."/>
            <person name="Korhonen P.K."/>
            <person name="Young N.D."/>
            <person name="Hall R.S."/>
            <person name="Jex A.R."/>
            <person name="Murali S.C."/>
            <person name="Hughes D.S."/>
            <person name="Lee S.F."/>
            <person name="Perry T."/>
            <person name="Stroehlein A.J."/>
            <person name="Ansell B.R."/>
            <person name="Breugelmans B."/>
            <person name="Hofmann A."/>
            <person name="Qu J."/>
            <person name="Dugan S."/>
            <person name="Lee S.L."/>
            <person name="Chao H."/>
            <person name="Dinh H."/>
            <person name="Han Y."/>
            <person name="Doddapaneni H.V."/>
            <person name="Worley K.C."/>
            <person name="Muzny D.M."/>
            <person name="Ioannidis P."/>
            <person name="Waterhouse R.M."/>
            <person name="Zdobnov E.M."/>
            <person name="James P.J."/>
            <person name="Bagnall N.H."/>
            <person name="Kotze A.C."/>
            <person name="Gibbs R.A."/>
            <person name="Richards S."/>
            <person name="Batterham P."/>
            <person name="Gasser R.B."/>
        </authorList>
    </citation>
    <scope>NUCLEOTIDE SEQUENCE [LARGE SCALE GENOMIC DNA]</scope>
    <source>
        <strain evidence="2 3">LS</strain>
        <tissue evidence="2">Full body</tissue>
    </source>
</reference>